<dbReference type="InterPro" id="IPR036397">
    <property type="entry name" value="RNaseH_sf"/>
</dbReference>
<dbReference type="Gene3D" id="3.30.420.10">
    <property type="entry name" value="Ribonuclease H-like superfamily/Ribonuclease H"/>
    <property type="match status" value="1"/>
</dbReference>
<dbReference type="Proteomes" id="UP001152320">
    <property type="component" value="Chromosome 1"/>
</dbReference>
<dbReference type="AlphaFoldDB" id="A0A9Q1CS67"/>
<keyword evidence="1" id="KW-0472">Membrane</keyword>
<keyword evidence="1" id="KW-0812">Transmembrane</keyword>
<comment type="caution">
    <text evidence="2">The sequence shown here is derived from an EMBL/GenBank/DDBJ whole genome shotgun (WGS) entry which is preliminary data.</text>
</comment>
<name>A0A9Q1CS67_HOLLE</name>
<dbReference type="OrthoDB" id="5851822at2759"/>
<evidence type="ECO:0000313" key="3">
    <source>
        <dbReference type="Proteomes" id="UP001152320"/>
    </source>
</evidence>
<sequence length="84" mass="9712">MCVSLTFPEATPIRVLTILQILLNFFTLFWSSKEIQSDQGSNFMSPVFHQRLYEMGIEQMKSYHFKRLIILKAASCYSEGDTSP</sequence>
<keyword evidence="3" id="KW-1185">Reference proteome</keyword>
<dbReference type="SUPFAM" id="SSF53098">
    <property type="entry name" value="Ribonuclease H-like"/>
    <property type="match status" value="1"/>
</dbReference>
<feature type="transmembrane region" description="Helical" evidence="1">
    <location>
        <begin position="12"/>
        <end position="30"/>
    </location>
</feature>
<proteinExistence type="predicted"/>
<evidence type="ECO:0000256" key="1">
    <source>
        <dbReference type="SAM" id="Phobius"/>
    </source>
</evidence>
<dbReference type="InterPro" id="IPR012337">
    <property type="entry name" value="RNaseH-like_sf"/>
</dbReference>
<accession>A0A9Q1CS67</accession>
<organism evidence="2 3">
    <name type="scientific">Holothuria leucospilota</name>
    <name type="common">Black long sea cucumber</name>
    <name type="synonym">Mertensiothuria leucospilota</name>
    <dbReference type="NCBI Taxonomy" id="206669"/>
    <lineage>
        <taxon>Eukaryota</taxon>
        <taxon>Metazoa</taxon>
        <taxon>Echinodermata</taxon>
        <taxon>Eleutherozoa</taxon>
        <taxon>Echinozoa</taxon>
        <taxon>Holothuroidea</taxon>
        <taxon>Aspidochirotacea</taxon>
        <taxon>Aspidochirotida</taxon>
        <taxon>Holothuriidae</taxon>
        <taxon>Holothuria</taxon>
    </lineage>
</organism>
<evidence type="ECO:0008006" key="4">
    <source>
        <dbReference type="Google" id="ProtNLM"/>
    </source>
</evidence>
<dbReference type="EMBL" id="JAIZAY010000001">
    <property type="protein sequence ID" value="KAJ8050418.1"/>
    <property type="molecule type" value="Genomic_DNA"/>
</dbReference>
<evidence type="ECO:0000313" key="2">
    <source>
        <dbReference type="EMBL" id="KAJ8050418.1"/>
    </source>
</evidence>
<reference evidence="2" key="1">
    <citation type="submission" date="2021-10" db="EMBL/GenBank/DDBJ databases">
        <title>Tropical sea cucumber genome reveals ecological adaptation and Cuvierian tubules defense mechanism.</title>
        <authorList>
            <person name="Chen T."/>
        </authorList>
    </citation>
    <scope>NUCLEOTIDE SEQUENCE</scope>
    <source>
        <strain evidence="2">Nanhai2018</strain>
        <tissue evidence="2">Muscle</tissue>
    </source>
</reference>
<gene>
    <name evidence="2" type="ORF">HOLleu_03621</name>
</gene>
<dbReference type="GO" id="GO:0003676">
    <property type="term" value="F:nucleic acid binding"/>
    <property type="evidence" value="ECO:0007669"/>
    <property type="project" value="InterPro"/>
</dbReference>
<keyword evidence="1" id="KW-1133">Transmembrane helix</keyword>
<protein>
    <recommendedName>
        <fullName evidence="4">Integrase catalytic domain-containing protein</fullName>
    </recommendedName>
</protein>